<dbReference type="PROSITE" id="PS51673">
    <property type="entry name" value="SUZ"/>
    <property type="match status" value="1"/>
</dbReference>
<evidence type="ECO:0000259" key="2">
    <source>
        <dbReference type="PROSITE" id="PS51673"/>
    </source>
</evidence>
<protein>
    <recommendedName>
        <fullName evidence="2">SUZ domain-containing protein</fullName>
    </recommendedName>
</protein>
<name>A0AAN6GK98_9BASI</name>
<dbReference type="Proteomes" id="UP001176517">
    <property type="component" value="Unassembled WGS sequence"/>
</dbReference>
<feature type="region of interest" description="Disordered" evidence="1">
    <location>
        <begin position="166"/>
        <end position="245"/>
    </location>
</feature>
<sequence length="245" mass="25055">MTSQNRTNSYASAVARRLESASSSKPGAASSSSQSKTSSQVVADWEDDDDEADSGSSGVATASPLPAVIPATSSTRQEVDEWAIDQDDPRGPRSLLTGVLSAATMNDWTSANSSTTPRISLARRIDEPGSSSVSAGPSIASRSTATPAAGTGATASVQYAILNSNTPRILQRNPRDSNAGGASGSSTPPVATLTPEERAQALREREERYRIARERIFGSAPATPVSGDSTGGAPASQMPSSGQAG</sequence>
<reference evidence="3" key="1">
    <citation type="journal article" date="2023" name="PhytoFront">
        <title>Draft Genome Resources of Seven Strains of Tilletia horrida, Causal Agent of Kernel Smut of Rice.</title>
        <authorList>
            <person name="Khanal S."/>
            <person name="Antony Babu S."/>
            <person name="Zhou X.G."/>
        </authorList>
    </citation>
    <scope>NUCLEOTIDE SEQUENCE</scope>
    <source>
        <strain evidence="3">TX6</strain>
    </source>
</reference>
<feature type="compositionally biased region" description="Basic and acidic residues" evidence="1">
    <location>
        <begin position="195"/>
        <end position="216"/>
    </location>
</feature>
<feature type="compositionally biased region" description="Low complexity" evidence="1">
    <location>
        <begin position="128"/>
        <end position="151"/>
    </location>
</feature>
<feature type="compositionally biased region" description="Low complexity" evidence="1">
    <location>
        <begin position="20"/>
        <end position="43"/>
    </location>
</feature>
<accession>A0AAN6GK98</accession>
<organism evidence="3 4">
    <name type="scientific">Tilletia horrida</name>
    <dbReference type="NCBI Taxonomy" id="155126"/>
    <lineage>
        <taxon>Eukaryota</taxon>
        <taxon>Fungi</taxon>
        <taxon>Dikarya</taxon>
        <taxon>Basidiomycota</taxon>
        <taxon>Ustilaginomycotina</taxon>
        <taxon>Exobasidiomycetes</taxon>
        <taxon>Tilletiales</taxon>
        <taxon>Tilletiaceae</taxon>
        <taxon>Tilletia</taxon>
    </lineage>
</organism>
<proteinExistence type="predicted"/>
<keyword evidence="4" id="KW-1185">Reference proteome</keyword>
<gene>
    <name evidence="3" type="ORF">OC846_005725</name>
</gene>
<dbReference type="AlphaFoldDB" id="A0AAN6GK98"/>
<feature type="region of interest" description="Disordered" evidence="1">
    <location>
        <begin position="1"/>
        <end position="151"/>
    </location>
</feature>
<evidence type="ECO:0000313" key="3">
    <source>
        <dbReference type="EMBL" id="KAK0545296.1"/>
    </source>
</evidence>
<dbReference type="EMBL" id="JAPDMZ010000237">
    <property type="protein sequence ID" value="KAK0545296.1"/>
    <property type="molecule type" value="Genomic_DNA"/>
</dbReference>
<dbReference type="InterPro" id="IPR024771">
    <property type="entry name" value="SUZ"/>
</dbReference>
<evidence type="ECO:0000313" key="4">
    <source>
        <dbReference type="Proteomes" id="UP001176517"/>
    </source>
</evidence>
<feature type="domain" description="SUZ" evidence="2">
    <location>
        <begin position="135"/>
        <end position="221"/>
    </location>
</feature>
<evidence type="ECO:0000256" key="1">
    <source>
        <dbReference type="SAM" id="MobiDB-lite"/>
    </source>
</evidence>
<dbReference type="Pfam" id="PF12752">
    <property type="entry name" value="SUZ"/>
    <property type="match status" value="1"/>
</dbReference>
<comment type="caution">
    <text evidence="3">The sequence shown here is derived from an EMBL/GenBank/DDBJ whole genome shotgun (WGS) entry which is preliminary data.</text>
</comment>
<feature type="compositionally biased region" description="Polar residues" evidence="1">
    <location>
        <begin position="1"/>
        <end position="11"/>
    </location>
</feature>
<feature type="compositionally biased region" description="Acidic residues" evidence="1">
    <location>
        <begin position="44"/>
        <end position="53"/>
    </location>
</feature>
<feature type="compositionally biased region" description="Polar residues" evidence="1">
    <location>
        <begin position="103"/>
        <end position="118"/>
    </location>
</feature>